<gene>
    <name evidence="3" type="primary">LOC113595656</name>
</gene>
<feature type="compositionally biased region" description="Pro residues" evidence="1">
    <location>
        <begin position="161"/>
        <end position="185"/>
    </location>
</feature>
<proteinExistence type="predicted"/>
<feature type="compositionally biased region" description="Low complexity" evidence="1">
    <location>
        <begin position="201"/>
        <end position="216"/>
    </location>
</feature>
<evidence type="ECO:0000313" key="3">
    <source>
        <dbReference type="RefSeq" id="XP_053065139.1"/>
    </source>
</evidence>
<feature type="region of interest" description="Disordered" evidence="1">
    <location>
        <begin position="78"/>
        <end position="364"/>
    </location>
</feature>
<dbReference type="RefSeq" id="XP_053065139.1">
    <property type="nucleotide sequence ID" value="XM_053209164.1"/>
</dbReference>
<evidence type="ECO:0000313" key="2">
    <source>
        <dbReference type="Proteomes" id="UP001652583"/>
    </source>
</evidence>
<reference evidence="3" key="1">
    <citation type="submission" date="2025-08" db="UniProtKB">
        <authorList>
            <consortium name="RefSeq"/>
        </authorList>
    </citation>
    <scope>IDENTIFICATION</scope>
    <source>
        <tissue evidence="3">Blood</tissue>
    </source>
</reference>
<feature type="compositionally biased region" description="Pro residues" evidence="1">
    <location>
        <begin position="112"/>
        <end position="138"/>
    </location>
</feature>
<dbReference type="GeneID" id="113595656"/>
<name>A0ABM3P0D7_ACIJB</name>
<accession>A0ABM3P0D7</accession>
<organism evidence="2 3">
    <name type="scientific">Acinonyx jubatus</name>
    <name type="common">Cheetah</name>
    <dbReference type="NCBI Taxonomy" id="32536"/>
    <lineage>
        <taxon>Eukaryota</taxon>
        <taxon>Metazoa</taxon>
        <taxon>Chordata</taxon>
        <taxon>Craniata</taxon>
        <taxon>Vertebrata</taxon>
        <taxon>Euteleostomi</taxon>
        <taxon>Mammalia</taxon>
        <taxon>Eutheria</taxon>
        <taxon>Laurasiatheria</taxon>
        <taxon>Carnivora</taxon>
        <taxon>Feliformia</taxon>
        <taxon>Felidae</taxon>
        <taxon>Felinae</taxon>
        <taxon>Acinonyx</taxon>
    </lineage>
</organism>
<dbReference type="Proteomes" id="UP001652583">
    <property type="component" value="Chromosome E4"/>
</dbReference>
<keyword evidence="2" id="KW-1185">Reference proteome</keyword>
<feature type="compositionally biased region" description="Basic and acidic residues" evidence="1">
    <location>
        <begin position="243"/>
        <end position="259"/>
    </location>
</feature>
<feature type="compositionally biased region" description="Basic and acidic residues" evidence="1">
    <location>
        <begin position="223"/>
        <end position="232"/>
    </location>
</feature>
<protein>
    <submittedName>
        <fullName evidence="3">Basic proline-rich protein-like</fullName>
    </submittedName>
</protein>
<feature type="compositionally biased region" description="Basic residues" evidence="1">
    <location>
        <begin position="90"/>
        <end position="102"/>
    </location>
</feature>
<sequence>MPGYPRRCRNLLGPTPTGKCLRGEKNILLGPAVGQYKGPRSCPLGARATPRCGVSVHLVGRILPGFGRKDPSRVQCASSVLPKGTGEHGKARRWGRRWHRPAAKVPAARCPRPGPRPPPPPPTRPPAHGPAPRPQPPRPRARSDISSHLVPFPFLRGPAPGALPPPPAPAAPGPPPRRAPSPSPAHLPGGRSRRRLPPGGPATKATAAAAAAASRPRPCRRRAAPEPREGPRRPGPPARRPRALTERPGRGPGPREETPRAPAPLSQRHPCRLSGFPCARPLGRERGGHVVGGGGSGRELRVLGGEGRSAADVSGPRRRRETAPAPAPDPPPGAVSGRTARHSPPGGVLDPARGSLWPASGAVPSALPVSPAVVGFPCAVGALGGPEAGRA</sequence>
<evidence type="ECO:0000256" key="1">
    <source>
        <dbReference type="SAM" id="MobiDB-lite"/>
    </source>
</evidence>